<evidence type="ECO:0000313" key="1">
    <source>
        <dbReference type="EMBL" id="KAG3214572.1"/>
    </source>
</evidence>
<dbReference type="Proteomes" id="UP000251314">
    <property type="component" value="Unassembled WGS sequence"/>
</dbReference>
<dbReference type="AlphaFoldDB" id="A0A329RS58"/>
<dbReference type="EMBL" id="RCMV01000627">
    <property type="protein sequence ID" value="KAG3214572.1"/>
    <property type="molecule type" value="Genomic_DNA"/>
</dbReference>
<sequence>MSDFEEEELEACDPAEVLTFSLAEIEAMRNMRYMPSQEVEAPSY</sequence>
<accession>A0A329RS58</accession>
<proteinExistence type="predicted"/>
<protein>
    <submittedName>
        <fullName evidence="2">Uncharacterized protein</fullName>
    </submittedName>
</protein>
<reference evidence="1" key="2">
    <citation type="submission" date="2018-05" db="EMBL/GenBank/DDBJ databases">
        <title>Effector identification in a new, highly contiguous assembly of the strawberry crown rot pathogen Phytophthora cactorum.</title>
        <authorList>
            <person name="Armitage A.D."/>
            <person name="Nellist C.F."/>
            <person name="Bates H."/>
            <person name="Vickerstaff R.J."/>
            <person name="Harrison R.J."/>
        </authorList>
    </citation>
    <scope>NUCLEOTIDE SEQUENCE</scope>
    <source>
        <strain evidence="1">P421</strain>
    </source>
</reference>
<reference evidence="2 3" key="1">
    <citation type="submission" date="2018-01" db="EMBL/GenBank/DDBJ databases">
        <title>Draft genome of the strawberry crown rot pathogen Phytophthora cactorum.</title>
        <authorList>
            <person name="Armitage A.D."/>
            <person name="Lysoe E."/>
            <person name="Nellist C.F."/>
            <person name="Harrison R.J."/>
            <person name="Brurberg M.B."/>
        </authorList>
    </citation>
    <scope>NUCLEOTIDE SEQUENCE [LARGE SCALE GENOMIC DNA]</scope>
    <source>
        <strain evidence="2 3">10300</strain>
    </source>
</reference>
<evidence type="ECO:0000313" key="3">
    <source>
        <dbReference type="Proteomes" id="UP000251314"/>
    </source>
</evidence>
<evidence type="ECO:0000313" key="2">
    <source>
        <dbReference type="EMBL" id="RAW26048.1"/>
    </source>
</evidence>
<dbReference type="OrthoDB" id="10411947at2759"/>
<keyword evidence="3" id="KW-1185">Reference proteome</keyword>
<name>A0A329RS58_9STRA</name>
<gene>
    <name evidence="2" type="ORF">PC110_g17545</name>
    <name evidence="1" type="ORF">PC129_g14516</name>
</gene>
<organism evidence="2 3">
    <name type="scientific">Phytophthora cactorum</name>
    <dbReference type="NCBI Taxonomy" id="29920"/>
    <lineage>
        <taxon>Eukaryota</taxon>
        <taxon>Sar</taxon>
        <taxon>Stramenopiles</taxon>
        <taxon>Oomycota</taxon>
        <taxon>Peronosporomycetes</taxon>
        <taxon>Peronosporales</taxon>
        <taxon>Peronosporaceae</taxon>
        <taxon>Phytophthora</taxon>
    </lineage>
</organism>
<comment type="caution">
    <text evidence="2">The sequence shown here is derived from an EMBL/GenBank/DDBJ whole genome shotgun (WGS) entry which is preliminary data.</text>
</comment>
<dbReference type="EMBL" id="MJFZ01000687">
    <property type="protein sequence ID" value="RAW26048.1"/>
    <property type="molecule type" value="Genomic_DNA"/>
</dbReference>
<dbReference type="Proteomes" id="UP000760860">
    <property type="component" value="Unassembled WGS sequence"/>
</dbReference>
<dbReference type="VEuPathDB" id="FungiDB:PC110_g17545"/>